<dbReference type="Gene3D" id="3.40.50.2000">
    <property type="entry name" value="Glycogen Phosphorylase B"/>
    <property type="match status" value="1"/>
</dbReference>
<feature type="site" description="Transition state stabilizer" evidence="10">
    <location>
        <position position="212"/>
    </location>
</feature>
<keyword evidence="11" id="KW-0448">Lipopolysaccharide biosynthesis</keyword>
<keyword evidence="6 11" id="KW-0808">Transferase</keyword>
<keyword evidence="13" id="KW-0328">Glycosyltransferase</keyword>
<comment type="pathway">
    <text evidence="2 11">Bacterial outer membrane biogenesis; LPS core biosynthesis.</text>
</comment>
<evidence type="ECO:0000313" key="14">
    <source>
        <dbReference type="Proteomes" id="UP000523821"/>
    </source>
</evidence>
<evidence type="ECO:0000256" key="7">
    <source>
        <dbReference type="ARBA" id="ARBA00031445"/>
    </source>
</evidence>
<name>A0A7W9CUF2_9HYPH</name>
<evidence type="ECO:0000256" key="2">
    <source>
        <dbReference type="ARBA" id="ARBA00004713"/>
    </source>
</evidence>
<sequence>MDERAGRLLLRAYHAAGYAALPLVPAFLGWRTRRGKEDPLRRGERFGRPSLARPRGRLVWIHAASVGETNAVMPLVARIVDEGVGVLFTTVTLTGAKTAMGKLPKGAFHQYAPLDIGACIDRFLDNWRPDLALFVESELWPATMGRLVRAKIPQVLVNARLSERSFARWEKLGETARLLFGPVTLCLAQSEADGARYHRLGVEKVTVTGNLKFDVPPPFADPRTVAAFEPLLAGRDVWVAASTHEGEEEVIAAAHRVLRHRRRGLLTIIVPRHPGRGPEVAAALAARGFAVALRSRDEPIRPETDIYLADTLGELGLFYRLAPIAFLGGSLVPHGGQNPIEPVRLDTAILHGPHVHNFAEVYAALDRTGRAETVRNSEGLATVLDALFSDPTAMRRRATKAAEALAAFSGALDATMRALLPYLRPIAIASGLDAHRGGGG</sequence>
<dbReference type="GO" id="GO:0043842">
    <property type="term" value="F:Kdo transferase activity"/>
    <property type="evidence" value="ECO:0007669"/>
    <property type="project" value="UniProtKB-EC"/>
</dbReference>
<organism evidence="13 14">
    <name type="scientific">Prosthecomicrobium pneumaticum</name>
    <dbReference type="NCBI Taxonomy" id="81895"/>
    <lineage>
        <taxon>Bacteria</taxon>
        <taxon>Pseudomonadati</taxon>
        <taxon>Pseudomonadota</taxon>
        <taxon>Alphaproteobacteria</taxon>
        <taxon>Hyphomicrobiales</taxon>
        <taxon>Kaistiaceae</taxon>
        <taxon>Prosthecomicrobium</taxon>
    </lineage>
</organism>
<dbReference type="GO" id="GO:0009245">
    <property type="term" value="P:lipid A biosynthetic process"/>
    <property type="evidence" value="ECO:0007669"/>
    <property type="project" value="TreeGrafter"/>
</dbReference>
<evidence type="ECO:0000313" key="13">
    <source>
        <dbReference type="EMBL" id="MBB5752108.1"/>
    </source>
</evidence>
<feature type="site" description="Transition state stabilizer" evidence="10">
    <location>
        <position position="136"/>
    </location>
</feature>
<evidence type="ECO:0000256" key="5">
    <source>
        <dbReference type="ARBA" id="ARBA00019077"/>
    </source>
</evidence>
<keyword evidence="11" id="KW-0472">Membrane</keyword>
<evidence type="ECO:0000256" key="3">
    <source>
        <dbReference type="ARBA" id="ARBA00006380"/>
    </source>
</evidence>
<comment type="caution">
    <text evidence="13">The sequence shown here is derived from an EMBL/GenBank/DDBJ whole genome shotgun (WGS) entry which is preliminary data.</text>
</comment>
<accession>A0A7W9CUF2</accession>
<evidence type="ECO:0000256" key="10">
    <source>
        <dbReference type="PIRSR" id="PIRSR639901-2"/>
    </source>
</evidence>
<dbReference type="InterPro" id="IPR007507">
    <property type="entry name" value="Glycos_transf_N"/>
</dbReference>
<feature type="active site" description="Proton acceptor" evidence="9">
    <location>
        <position position="68"/>
    </location>
</feature>
<evidence type="ECO:0000256" key="4">
    <source>
        <dbReference type="ARBA" id="ARBA00012621"/>
    </source>
</evidence>
<proteinExistence type="inferred from homology"/>
<dbReference type="AlphaFoldDB" id="A0A7W9CUF2"/>
<comment type="subcellular location">
    <subcellularLocation>
        <location evidence="11">Cell membrane</location>
    </subcellularLocation>
</comment>
<comment type="catalytic activity">
    <reaction evidence="8 11">
        <text>lipid IVA (E. coli) + CMP-3-deoxy-beta-D-manno-octulosonate = alpha-Kdo-(2-&gt;6)-lipid IVA (E. coli) + CMP + H(+)</text>
        <dbReference type="Rhea" id="RHEA:28066"/>
        <dbReference type="ChEBI" id="CHEBI:15378"/>
        <dbReference type="ChEBI" id="CHEBI:58603"/>
        <dbReference type="ChEBI" id="CHEBI:60364"/>
        <dbReference type="ChEBI" id="CHEBI:60377"/>
        <dbReference type="ChEBI" id="CHEBI:85987"/>
        <dbReference type="EC" id="2.4.99.12"/>
    </reaction>
</comment>
<dbReference type="EC" id="2.4.99.12" evidence="4 11"/>
<comment type="function">
    <text evidence="1 11">Involved in lipopolysaccharide (LPS) biosynthesis. Catalyzes the transfer of 3-deoxy-D-manno-octulosonate (Kdo) residue(s) from CMP-Kdo to lipid IV(A), the tetraacyldisaccharide-1,4'-bisphosphate precursor of lipid A.</text>
</comment>
<evidence type="ECO:0000256" key="1">
    <source>
        <dbReference type="ARBA" id="ARBA00003394"/>
    </source>
</evidence>
<dbReference type="Proteomes" id="UP000523821">
    <property type="component" value="Unassembled WGS sequence"/>
</dbReference>
<keyword evidence="11" id="KW-1003">Cell membrane</keyword>
<evidence type="ECO:0000256" key="6">
    <source>
        <dbReference type="ARBA" id="ARBA00022679"/>
    </source>
</evidence>
<dbReference type="PANTHER" id="PTHR42755">
    <property type="entry name" value="3-DEOXY-MANNO-OCTULOSONATE CYTIDYLYLTRANSFERASE"/>
    <property type="match status" value="1"/>
</dbReference>
<dbReference type="RefSeq" id="WP_183853470.1">
    <property type="nucleotide sequence ID" value="NZ_JACHOO010000002.1"/>
</dbReference>
<dbReference type="InterPro" id="IPR038107">
    <property type="entry name" value="Glycos_transf_N_sf"/>
</dbReference>
<evidence type="ECO:0000259" key="12">
    <source>
        <dbReference type="Pfam" id="PF04413"/>
    </source>
</evidence>
<dbReference type="UniPathway" id="UPA00958"/>
<evidence type="ECO:0000256" key="9">
    <source>
        <dbReference type="PIRSR" id="PIRSR639901-1"/>
    </source>
</evidence>
<evidence type="ECO:0000256" key="11">
    <source>
        <dbReference type="RuleBase" id="RU365103"/>
    </source>
</evidence>
<evidence type="ECO:0000256" key="8">
    <source>
        <dbReference type="ARBA" id="ARBA00049183"/>
    </source>
</evidence>
<dbReference type="PANTHER" id="PTHR42755:SF1">
    <property type="entry name" value="3-DEOXY-D-MANNO-OCTULOSONIC ACID TRANSFERASE, MITOCHONDRIAL-RELATED"/>
    <property type="match status" value="1"/>
</dbReference>
<dbReference type="Gene3D" id="3.40.50.11720">
    <property type="entry name" value="3-Deoxy-D-manno-octulosonic-acid transferase, N-terminal domain"/>
    <property type="match status" value="1"/>
</dbReference>
<dbReference type="GO" id="GO:0009244">
    <property type="term" value="P:lipopolysaccharide core region biosynthetic process"/>
    <property type="evidence" value="ECO:0007669"/>
    <property type="project" value="UniProtKB-UniRule"/>
</dbReference>
<dbReference type="EMBL" id="JACHOO010000002">
    <property type="protein sequence ID" value="MBB5752108.1"/>
    <property type="molecule type" value="Genomic_DNA"/>
</dbReference>
<gene>
    <name evidence="13" type="ORF">GGQ63_001160</name>
</gene>
<dbReference type="InterPro" id="IPR039901">
    <property type="entry name" value="Kdotransferase"/>
</dbReference>
<dbReference type="Pfam" id="PF04413">
    <property type="entry name" value="Glycos_transf_N"/>
    <property type="match status" value="1"/>
</dbReference>
<comment type="similarity">
    <text evidence="3">Belongs to the glycosyltransferase group 1 family. Glycosyltransferase 30 subfamily.</text>
</comment>
<keyword evidence="14" id="KW-1185">Reference proteome</keyword>
<dbReference type="FunFam" id="3.40.50.2000:FF:000032">
    <property type="entry name" value="3-deoxy-D-manno-octulosonic acid transferase"/>
    <property type="match status" value="1"/>
</dbReference>
<dbReference type="GO" id="GO:0005886">
    <property type="term" value="C:plasma membrane"/>
    <property type="evidence" value="ECO:0007669"/>
    <property type="project" value="UniProtKB-SubCell"/>
</dbReference>
<feature type="domain" description="3-deoxy-D-manno-octulosonic-acid transferase N-terminal" evidence="12">
    <location>
        <begin position="43"/>
        <end position="215"/>
    </location>
</feature>
<protein>
    <recommendedName>
        <fullName evidence="5 11">3-deoxy-D-manno-octulosonic acid transferase</fullName>
        <shortName evidence="11">Kdo transferase</shortName>
        <ecNumber evidence="4 11">2.4.99.12</ecNumber>
    </recommendedName>
    <alternativeName>
        <fullName evidence="7 11">Lipid IV(A) 3-deoxy-D-manno-octulosonic acid transferase</fullName>
    </alternativeName>
</protein>
<reference evidence="13 14" key="1">
    <citation type="submission" date="2020-08" db="EMBL/GenBank/DDBJ databases">
        <title>Genomic Encyclopedia of Type Strains, Phase IV (KMG-IV): sequencing the most valuable type-strain genomes for metagenomic binning, comparative biology and taxonomic classification.</title>
        <authorList>
            <person name="Goeker M."/>
        </authorList>
    </citation>
    <scope>NUCLEOTIDE SEQUENCE [LARGE SCALE GENOMIC DNA]</scope>
    <source>
        <strain evidence="13 14">DSM 16268</strain>
    </source>
</reference>